<dbReference type="EMBL" id="JMSE01000373">
    <property type="protein sequence ID" value="KDN70227.1"/>
    <property type="molecule type" value="Genomic_DNA"/>
</dbReference>
<evidence type="ECO:0000313" key="2">
    <source>
        <dbReference type="EMBL" id="KDN70227.1"/>
    </source>
</evidence>
<comment type="caution">
    <text evidence="2">The sequence shown here is derived from an EMBL/GenBank/DDBJ whole genome shotgun (WGS) entry which is preliminary data.</text>
</comment>
<keyword evidence="3" id="KW-1185">Reference proteome</keyword>
<name>A0A066XMW8_COLSU</name>
<protein>
    <recommendedName>
        <fullName evidence="4">C3H1-type domain-containing protein</fullName>
    </recommendedName>
</protein>
<proteinExistence type="predicted"/>
<sequence length="362" mass="40143">MATIALSNNITPYTAPSMDRHKERRSTCRHFRAGKCVYWQTPEKCDFPHRPKHAPRIQLSVETGTSTSPLRRRSRPYPENAPRFVPDYQQHPSRLEANTFSQEPVIDPNSGNVHHVYHGGDLQYLGCSSSNTDPQGQVDFQPYDHMMPPQPGLHPAEHRPVCADYYPGHGTSYKNPGAPFSYSPESHVISIESSNDRPPPYQQLYQIPYTPPDSSSISPLMDHTTYFEPPVTNGYAAFLSAGVEQNTLVDPEKLKRERSKDCWYGDDCKRPNCYYRHNVVKDEVEGGPSGSSSSTPAPAGSLAADLYSPNTGPRKGKEKCNAKGPQALVRSSGQGSSDEVKTTAEDKPAVEDESSEEKPHDG</sequence>
<evidence type="ECO:0008006" key="4">
    <source>
        <dbReference type="Google" id="ProtNLM"/>
    </source>
</evidence>
<dbReference type="Proteomes" id="UP000027238">
    <property type="component" value="Unassembled WGS sequence"/>
</dbReference>
<dbReference type="OrthoDB" id="4850870at2759"/>
<feature type="compositionally biased region" description="Low complexity" evidence="1">
    <location>
        <begin position="290"/>
        <end position="304"/>
    </location>
</feature>
<evidence type="ECO:0000313" key="3">
    <source>
        <dbReference type="Proteomes" id="UP000027238"/>
    </source>
</evidence>
<dbReference type="OMA" id="CKRPNCY"/>
<dbReference type="eggNOG" id="ENOG502T4V6">
    <property type="taxonomic scope" value="Eukaryota"/>
</dbReference>
<accession>A0A066XMW8</accession>
<reference evidence="3" key="1">
    <citation type="journal article" date="2014" name="Genome Announc.">
        <title>Draft genome sequence of Colletotrichum sublineola, a destructive pathogen of cultivated sorghum.</title>
        <authorList>
            <person name="Baroncelli R."/>
            <person name="Sanz-Martin J.M."/>
            <person name="Rech G.E."/>
            <person name="Sukno S.A."/>
            <person name="Thon M.R."/>
        </authorList>
    </citation>
    <scope>NUCLEOTIDE SEQUENCE [LARGE SCALE GENOMIC DNA]</scope>
    <source>
        <strain evidence="3">TX430BB</strain>
    </source>
</reference>
<evidence type="ECO:0000256" key="1">
    <source>
        <dbReference type="SAM" id="MobiDB-lite"/>
    </source>
</evidence>
<gene>
    <name evidence="2" type="ORF">CSUB01_03457</name>
</gene>
<organism evidence="2 3">
    <name type="scientific">Colletotrichum sublineola</name>
    <name type="common">Sorghum anthracnose fungus</name>
    <dbReference type="NCBI Taxonomy" id="1173701"/>
    <lineage>
        <taxon>Eukaryota</taxon>
        <taxon>Fungi</taxon>
        <taxon>Dikarya</taxon>
        <taxon>Ascomycota</taxon>
        <taxon>Pezizomycotina</taxon>
        <taxon>Sordariomycetes</taxon>
        <taxon>Hypocreomycetidae</taxon>
        <taxon>Glomerellales</taxon>
        <taxon>Glomerellaceae</taxon>
        <taxon>Colletotrichum</taxon>
        <taxon>Colletotrichum graminicola species complex</taxon>
    </lineage>
</organism>
<dbReference type="AlphaFoldDB" id="A0A066XMW8"/>
<feature type="region of interest" description="Disordered" evidence="1">
    <location>
        <begin position="284"/>
        <end position="362"/>
    </location>
</feature>
<feature type="region of interest" description="Disordered" evidence="1">
    <location>
        <begin position="56"/>
        <end position="87"/>
    </location>
</feature>
<dbReference type="HOGENOM" id="CLU_765069_0_0_1"/>
<feature type="compositionally biased region" description="Basic and acidic residues" evidence="1">
    <location>
        <begin position="338"/>
        <end position="362"/>
    </location>
</feature>